<evidence type="ECO:0000256" key="1">
    <source>
        <dbReference type="SAM" id="SignalP"/>
    </source>
</evidence>
<name>A0ABY6W7H1_9BURK</name>
<sequence>MKSKVQTSKTLRQSKICLAVAAMLAAMSMPAQAEEIIETEGATWSDERDTA</sequence>
<organism evidence="2 3">
    <name type="scientific">Pandoraea soli</name>
    <dbReference type="NCBI Taxonomy" id="2508293"/>
    <lineage>
        <taxon>Bacteria</taxon>
        <taxon>Pseudomonadati</taxon>
        <taxon>Pseudomonadota</taxon>
        <taxon>Betaproteobacteria</taxon>
        <taxon>Burkholderiales</taxon>
        <taxon>Burkholderiaceae</taxon>
        <taxon>Pandoraea</taxon>
    </lineage>
</organism>
<gene>
    <name evidence="2" type="ORF">PSO31014_03822</name>
</gene>
<protein>
    <submittedName>
        <fullName evidence="2">Uncharacterized protein</fullName>
    </submittedName>
</protein>
<evidence type="ECO:0000313" key="2">
    <source>
        <dbReference type="EMBL" id="VVE34669.1"/>
    </source>
</evidence>
<dbReference type="RefSeq" id="WP_174976585.1">
    <property type="nucleotide sequence ID" value="NZ_CABPSG010000013.1"/>
</dbReference>
<comment type="caution">
    <text evidence="2">The sequence shown here is derived from an EMBL/GenBank/DDBJ whole genome shotgun (WGS) entry which is preliminary data.</text>
</comment>
<evidence type="ECO:0000313" key="3">
    <source>
        <dbReference type="Proteomes" id="UP000405357"/>
    </source>
</evidence>
<keyword evidence="1" id="KW-0732">Signal</keyword>
<dbReference type="EMBL" id="CABPSG010000013">
    <property type="protein sequence ID" value="VVE34669.1"/>
    <property type="molecule type" value="Genomic_DNA"/>
</dbReference>
<reference evidence="2 3" key="1">
    <citation type="submission" date="2019-08" db="EMBL/GenBank/DDBJ databases">
        <authorList>
            <person name="Peeters C."/>
        </authorList>
    </citation>
    <scope>NUCLEOTIDE SEQUENCE [LARGE SCALE GENOMIC DNA]</scope>
    <source>
        <strain evidence="2 3">LMG 31014</strain>
    </source>
</reference>
<feature type="signal peptide" evidence="1">
    <location>
        <begin position="1"/>
        <end position="33"/>
    </location>
</feature>
<keyword evidence="3" id="KW-1185">Reference proteome</keyword>
<proteinExistence type="predicted"/>
<dbReference type="Proteomes" id="UP000405357">
    <property type="component" value="Unassembled WGS sequence"/>
</dbReference>
<accession>A0ABY6W7H1</accession>
<feature type="chain" id="PRO_5047194602" evidence="1">
    <location>
        <begin position="34"/>
        <end position="51"/>
    </location>
</feature>